<evidence type="ECO:0000259" key="4">
    <source>
        <dbReference type="PROSITE" id="PS50893"/>
    </source>
</evidence>
<gene>
    <name evidence="5" type="ORF">HJG52_01435</name>
</gene>
<dbReference type="SUPFAM" id="SSF52540">
    <property type="entry name" value="P-loop containing nucleoside triphosphate hydrolases"/>
    <property type="match status" value="1"/>
</dbReference>
<dbReference type="PANTHER" id="PTHR24220">
    <property type="entry name" value="IMPORT ATP-BINDING PROTEIN"/>
    <property type="match status" value="1"/>
</dbReference>
<dbReference type="EMBL" id="JABEPQ010000001">
    <property type="protein sequence ID" value="NNM44667.1"/>
    <property type="molecule type" value="Genomic_DNA"/>
</dbReference>
<protein>
    <submittedName>
        <fullName evidence="5">ABC transporter ATP-binding protein</fullName>
    </submittedName>
</protein>
<dbReference type="Proteomes" id="UP000588586">
    <property type="component" value="Unassembled WGS sequence"/>
</dbReference>
<evidence type="ECO:0000313" key="6">
    <source>
        <dbReference type="Proteomes" id="UP000588586"/>
    </source>
</evidence>
<dbReference type="InterPro" id="IPR015854">
    <property type="entry name" value="ABC_transpr_LolD-like"/>
</dbReference>
<reference evidence="5 6" key="1">
    <citation type="submission" date="2020-04" db="EMBL/GenBank/DDBJ databases">
        <title>Knoellia sp. isolate from air conditioner.</title>
        <authorList>
            <person name="Chea S."/>
            <person name="Kim D.-U."/>
        </authorList>
    </citation>
    <scope>NUCLEOTIDE SEQUENCE [LARGE SCALE GENOMIC DNA]</scope>
    <source>
        <strain evidence="5 6">DB2414S</strain>
    </source>
</reference>
<keyword evidence="6" id="KW-1185">Reference proteome</keyword>
<dbReference type="InterPro" id="IPR003439">
    <property type="entry name" value="ABC_transporter-like_ATP-bd"/>
</dbReference>
<dbReference type="InterPro" id="IPR017911">
    <property type="entry name" value="MacB-like_ATP-bd"/>
</dbReference>
<dbReference type="Pfam" id="PF00005">
    <property type="entry name" value="ABC_tran"/>
    <property type="match status" value="1"/>
</dbReference>
<accession>A0A849HJ19</accession>
<comment type="caution">
    <text evidence="5">The sequence shown here is derived from an EMBL/GenBank/DDBJ whole genome shotgun (WGS) entry which is preliminary data.</text>
</comment>
<dbReference type="PROSITE" id="PS50893">
    <property type="entry name" value="ABC_TRANSPORTER_2"/>
    <property type="match status" value="1"/>
</dbReference>
<dbReference type="GO" id="GO:0005524">
    <property type="term" value="F:ATP binding"/>
    <property type="evidence" value="ECO:0007669"/>
    <property type="project" value="UniProtKB-KW"/>
</dbReference>
<dbReference type="AlphaFoldDB" id="A0A849HJ19"/>
<dbReference type="PANTHER" id="PTHR24220:SF659">
    <property type="entry name" value="TRANSPORTER, PUTATIVE-RELATED"/>
    <property type="match status" value="1"/>
</dbReference>
<dbReference type="Gene3D" id="3.40.50.300">
    <property type="entry name" value="P-loop containing nucleotide triphosphate hydrolases"/>
    <property type="match status" value="1"/>
</dbReference>
<organism evidence="5 6">
    <name type="scientific">Knoellia koreensis</name>
    <dbReference type="NCBI Taxonomy" id="2730921"/>
    <lineage>
        <taxon>Bacteria</taxon>
        <taxon>Bacillati</taxon>
        <taxon>Actinomycetota</taxon>
        <taxon>Actinomycetes</taxon>
        <taxon>Micrococcales</taxon>
        <taxon>Intrasporangiaceae</taxon>
        <taxon>Knoellia</taxon>
    </lineage>
</organism>
<dbReference type="InterPro" id="IPR027417">
    <property type="entry name" value="P-loop_NTPase"/>
</dbReference>
<name>A0A849HJ19_9MICO</name>
<proteinExistence type="predicted"/>
<dbReference type="CDD" id="cd03255">
    <property type="entry name" value="ABC_MJ0796_LolCDE_FtsE"/>
    <property type="match status" value="1"/>
</dbReference>
<keyword evidence="3 5" id="KW-0067">ATP-binding</keyword>
<dbReference type="GO" id="GO:0022857">
    <property type="term" value="F:transmembrane transporter activity"/>
    <property type="evidence" value="ECO:0007669"/>
    <property type="project" value="TreeGrafter"/>
</dbReference>
<dbReference type="SMART" id="SM00382">
    <property type="entry name" value="AAA"/>
    <property type="match status" value="1"/>
</dbReference>
<dbReference type="InterPro" id="IPR017871">
    <property type="entry name" value="ABC_transporter-like_CS"/>
</dbReference>
<evidence type="ECO:0000256" key="3">
    <source>
        <dbReference type="ARBA" id="ARBA00022840"/>
    </source>
</evidence>
<dbReference type="GO" id="GO:0016887">
    <property type="term" value="F:ATP hydrolysis activity"/>
    <property type="evidence" value="ECO:0007669"/>
    <property type="project" value="InterPro"/>
</dbReference>
<evidence type="ECO:0000256" key="1">
    <source>
        <dbReference type="ARBA" id="ARBA00022448"/>
    </source>
</evidence>
<dbReference type="GO" id="GO:0005886">
    <property type="term" value="C:plasma membrane"/>
    <property type="evidence" value="ECO:0007669"/>
    <property type="project" value="TreeGrafter"/>
</dbReference>
<keyword evidence="1" id="KW-0813">Transport</keyword>
<sequence>MTASTEPGLICTPTLTLEQIYLAYGESRRPTIVLEGVSLAVSPGSMVCVAGRSGSGKTTLLKVAHGALRPDTGRVLWEGEDIAPFSSDQLALKRRNLVGYVPQDSGLIETMTAFENVLVPRMPERLSRKDVDRARMLMADLGLRGRENHRPNALSGGERQRVALARALINDPAIVLADEPTSGLDRSTADRVIDILVDVAKDRAVLVASHDPGLIIAAQLTHQMEALAIAPQPR</sequence>
<dbReference type="InterPro" id="IPR003593">
    <property type="entry name" value="AAA+_ATPase"/>
</dbReference>
<evidence type="ECO:0000313" key="5">
    <source>
        <dbReference type="EMBL" id="NNM44667.1"/>
    </source>
</evidence>
<evidence type="ECO:0000256" key="2">
    <source>
        <dbReference type="ARBA" id="ARBA00022741"/>
    </source>
</evidence>
<dbReference type="PROSITE" id="PS00211">
    <property type="entry name" value="ABC_TRANSPORTER_1"/>
    <property type="match status" value="1"/>
</dbReference>
<feature type="domain" description="ABC transporter" evidence="4">
    <location>
        <begin position="15"/>
        <end position="228"/>
    </location>
</feature>
<keyword evidence="2" id="KW-0547">Nucleotide-binding</keyword>
<dbReference type="RefSeq" id="WP_171241797.1">
    <property type="nucleotide sequence ID" value="NZ_JABEPQ010000001.1"/>
</dbReference>